<dbReference type="PANTHER" id="PTHR38011">
    <property type="entry name" value="DIHYDROFOLATE REDUCTASE FAMILY PROTEIN (AFU_ORTHOLOGUE AFUA_8G06820)"/>
    <property type="match status" value="1"/>
</dbReference>
<dbReference type="Proteomes" id="UP000602395">
    <property type="component" value="Unassembled WGS sequence"/>
</dbReference>
<dbReference type="InterPro" id="IPR024072">
    <property type="entry name" value="DHFR-like_dom_sf"/>
</dbReference>
<protein>
    <submittedName>
        <fullName evidence="2">Dihydrofolate reductase family protein</fullName>
    </submittedName>
</protein>
<dbReference type="Gene3D" id="3.40.430.10">
    <property type="entry name" value="Dihydrofolate Reductase, subunit A"/>
    <property type="match status" value="1"/>
</dbReference>
<dbReference type="SUPFAM" id="SSF53597">
    <property type="entry name" value="Dihydrofolate reductase-like"/>
    <property type="match status" value="1"/>
</dbReference>
<evidence type="ECO:0000313" key="3">
    <source>
        <dbReference type="Proteomes" id="UP000602395"/>
    </source>
</evidence>
<name>A0ABR7WIW0_9ACTN</name>
<dbReference type="EMBL" id="JACWMS010000004">
    <property type="protein sequence ID" value="MBD1321857.1"/>
    <property type="molecule type" value="Genomic_DNA"/>
</dbReference>
<keyword evidence="3" id="KW-1185">Reference proteome</keyword>
<dbReference type="InterPro" id="IPR002734">
    <property type="entry name" value="RibDG_C"/>
</dbReference>
<dbReference type="PANTHER" id="PTHR38011:SF2">
    <property type="entry name" value="BIFUNCTIONAL DEAMINASE-REDUCTASE DOMAIN PROTEIN"/>
    <property type="match status" value="1"/>
</dbReference>
<dbReference type="InterPro" id="IPR050765">
    <property type="entry name" value="Riboflavin_Biosynth_HTPR"/>
</dbReference>
<dbReference type="RefSeq" id="WP_190268301.1">
    <property type="nucleotide sequence ID" value="NZ_BAABAD010000004.1"/>
</dbReference>
<dbReference type="Pfam" id="PF01872">
    <property type="entry name" value="RibD_C"/>
    <property type="match status" value="1"/>
</dbReference>
<organism evidence="2 3">
    <name type="scientific">Gordonia hankookensis</name>
    <dbReference type="NCBI Taxonomy" id="589403"/>
    <lineage>
        <taxon>Bacteria</taxon>
        <taxon>Bacillati</taxon>
        <taxon>Actinomycetota</taxon>
        <taxon>Actinomycetes</taxon>
        <taxon>Mycobacteriales</taxon>
        <taxon>Gordoniaceae</taxon>
        <taxon>Gordonia</taxon>
    </lineage>
</organism>
<evidence type="ECO:0000313" key="2">
    <source>
        <dbReference type="EMBL" id="MBD1321857.1"/>
    </source>
</evidence>
<gene>
    <name evidence="2" type="ORF">IDF66_19965</name>
</gene>
<proteinExistence type="predicted"/>
<sequence>MGEIVVSEFVSVDGVMEAPGGEEGYPHTGWTFDFHTPELRRAKLGEILEARVHLLGRRTYESFAGAWPHYEDDDGFAAKMNTMPKRVVTSTLRELSWANSQVLEGPVTEAVTRLRDETDGVVLVAGSRTLVHHLLAEGLVDELRLAVFPVILGSGFRVFPDTEHATGLTLQSHGALGSGVQLVTYRRA</sequence>
<reference evidence="2 3" key="1">
    <citation type="submission" date="2020-09" db="EMBL/GenBank/DDBJ databases">
        <title>Novel species in genus Gordonia.</title>
        <authorList>
            <person name="Zhang G."/>
        </authorList>
    </citation>
    <scope>NUCLEOTIDE SEQUENCE [LARGE SCALE GENOMIC DNA]</scope>
    <source>
        <strain evidence="2 3">ON-33</strain>
    </source>
</reference>
<feature type="domain" description="Bacterial bifunctional deaminase-reductase C-terminal" evidence="1">
    <location>
        <begin position="4"/>
        <end position="182"/>
    </location>
</feature>
<accession>A0ABR7WIW0</accession>
<evidence type="ECO:0000259" key="1">
    <source>
        <dbReference type="Pfam" id="PF01872"/>
    </source>
</evidence>
<comment type="caution">
    <text evidence="2">The sequence shown here is derived from an EMBL/GenBank/DDBJ whole genome shotgun (WGS) entry which is preliminary data.</text>
</comment>